<comment type="caution">
    <text evidence="6">The sequence shown here is derived from an EMBL/GenBank/DDBJ whole genome shotgun (WGS) entry which is preliminary data.</text>
</comment>
<dbReference type="InterPro" id="IPR023352">
    <property type="entry name" value="MAPEG-like_dom_sf"/>
</dbReference>
<dbReference type="Pfam" id="PF01124">
    <property type="entry name" value="MAPEG"/>
    <property type="match status" value="1"/>
</dbReference>
<sequence>MTVELQMLAWSVALGLLQVIVAATGMLGQRGLGYAASPRDDARGPMVGIAGRLDRAQHNLMETFAFFAAVVLADCMLQRHTATTALGAQLYFWARLVYVPVYALGIPYLRTLIWTASIVGIVMLLTPLL</sequence>
<dbReference type="Gene3D" id="1.20.120.550">
    <property type="entry name" value="Membrane associated eicosanoid/glutathione metabolism-like domain"/>
    <property type="match status" value="1"/>
</dbReference>
<proteinExistence type="predicted"/>
<keyword evidence="3 5" id="KW-1133">Transmembrane helix</keyword>
<keyword evidence="4 5" id="KW-0472">Membrane</keyword>
<dbReference type="GO" id="GO:0016020">
    <property type="term" value="C:membrane"/>
    <property type="evidence" value="ECO:0007669"/>
    <property type="project" value="UniProtKB-SubCell"/>
</dbReference>
<protein>
    <recommendedName>
        <fullName evidence="8">MAPEG family protein</fullName>
    </recommendedName>
</protein>
<evidence type="ECO:0008006" key="8">
    <source>
        <dbReference type="Google" id="ProtNLM"/>
    </source>
</evidence>
<dbReference type="Proteomes" id="UP000255334">
    <property type="component" value="Unassembled WGS sequence"/>
</dbReference>
<dbReference type="PANTHER" id="PTHR35371:SF1">
    <property type="entry name" value="BLR7753 PROTEIN"/>
    <property type="match status" value="1"/>
</dbReference>
<comment type="subcellular location">
    <subcellularLocation>
        <location evidence="1">Membrane</location>
    </subcellularLocation>
</comment>
<evidence type="ECO:0000256" key="3">
    <source>
        <dbReference type="ARBA" id="ARBA00022989"/>
    </source>
</evidence>
<evidence type="ECO:0000256" key="2">
    <source>
        <dbReference type="ARBA" id="ARBA00022692"/>
    </source>
</evidence>
<feature type="transmembrane region" description="Helical" evidence="5">
    <location>
        <begin position="111"/>
        <end position="128"/>
    </location>
</feature>
<gene>
    <name evidence="6" type="ORF">DWU99_07675</name>
</gene>
<reference evidence="6 7" key="1">
    <citation type="submission" date="2018-07" db="EMBL/GenBank/DDBJ databases">
        <title>Dyella monticola sp. nov. and Dyella psychrodurans sp. nov. isolated from monsoon evergreen broad-leaved forest soil of Dinghu Mountain, China.</title>
        <authorList>
            <person name="Gao Z."/>
            <person name="Qiu L."/>
        </authorList>
    </citation>
    <scope>NUCLEOTIDE SEQUENCE [LARGE SCALE GENOMIC DNA]</scope>
    <source>
        <strain evidence="6 7">4MSK11</strain>
    </source>
</reference>
<evidence type="ECO:0000313" key="7">
    <source>
        <dbReference type="Proteomes" id="UP000255334"/>
    </source>
</evidence>
<accession>A0A370XAU8</accession>
<evidence type="ECO:0000256" key="1">
    <source>
        <dbReference type="ARBA" id="ARBA00004370"/>
    </source>
</evidence>
<dbReference type="AlphaFoldDB" id="A0A370XAU8"/>
<evidence type="ECO:0000256" key="5">
    <source>
        <dbReference type="SAM" id="Phobius"/>
    </source>
</evidence>
<evidence type="ECO:0000313" key="6">
    <source>
        <dbReference type="EMBL" id="RDS85390.1"/>
    </source>
</evidence>
<dbReference type="SUPFAM" id="SSF161084">
    <property type="entry name" value="MAPEG domain-like"/>
    <property type="match status" value="1"/>
</dbReference>
<name>A0A370XAU8_9GAMM</name>
<keyword evidence="7" id="KW-1185">Reference proteome</keyword>
<evidence type="ECO:0000256" key="4">
    <source>
        <dbReference type="ARBA" id="ARBA00023136"/>
    </source>
</evidence>
<dbReference type="EMBL" id="QRBF01000002">
    <property type="protein sequence ID" value="RDS85390.1"/>
    <property type="molecule type" value="Genomic_DNA"/>
</dbReference>
<keyword evidence="2 5" id="KW-0812">Transmembrane</keyword>
<dbReference type="OrthoDB" id="513661at2"/>
<dbReference type="PANTHER" id="PTHR35371">
    <property type="entry name" value="INNER MEMBRANE PROTEIN"/>
    <property type="match status" value="1"/>
</dbReference>
<organism evidence="6 7">
    <name type="scientific">Dyella psychrodurans</name>
    <dbReference type="NCBI Taxonomy" id="1927960"/>
    <lineage>
        <taxon>Bacteria</taxon>
        <taxon>Pseudomonadati</taxon>
        <taxon>Pseudomonadota</taxon>
        <taxon>Gammaproteobacteria</taxon>
        <taxon>Lysobacterales</taxon>
        <taxon>Rhodanobacteraceae</taxon>
        <taxon>Dyella</taxon>
    </lineage>
</organism>
<dbReference type="RefSeq" id="WP_115477431.1">
    <property type="nucleotide sequence ID" value="NZ_QRBF01000002.1"/>
</dbReference>
<dbReference type="InterPro" id="IPR001129">
    <property type="entry name" value="Membr-assoc_MAPEG"/>
</dbReference>